<dbReference type="AlphaFoldDB" id="A0AAN7UVT3"/>
<reference evidence="2 3" key="1">
    <citation type="submission" date="2023-10" db="EMBL/GenBank/DDBJ databases">
        <title>Draft genome sequence of Xylaria bambusicola isolate GMP-LS, the root and basal stem rot pathogen of sugarcane in Indonesia.</title>
        <authorList>
            <person name="Selvaraj P."/>
            <person name="Muralishankar V."/>
            <person name="Muruganantham S."/>
            <person name="Sp S."/>
            <person name="Haryani S."/>
            <person name="Lau K.J.X."/>
            <person name="Naqvi N.I."/>
        </authorList>
    </citation>
    <scope>NUCLEOTIDE SEQUENCE [LARGE SCALE GENOMIC DNA]</scope>
    <source>
        <strain evidence="2">GMP-LS</strain>
    </source>
</reference>
<protein>
    <submittedName>
        <fullName evidence="2">Uncharacterized protein</fullName>
    </submittedName>
</protein>
<feature type="region of interest" description="Disordered" evidence="1">
    <location>
        <begin position="25"/>
        <end position="67"/>
    </location>
</feature>
<proteinExistence type="predicted"/>
<accession>A0AAN7UVT3</accession>
<feature type="compositionally biased region" description="Basic residues" evidence="1">
    <location>
        <begin position="28"/>
        <end position="37"/>
    </location>
</feature>
<keyword evidence="3" id="KW-1185">Reference proteome</keyword>
<sequence>MQGVLLAMISFGDITKSRQIYLPAEKSGRRHMPKPLKLKVSTYMKTDSQHDESGGPPSHASSPWLCP</sequence>
<evidence type="ECO:0000313" key="3">
    <source>
        <dbReference type="Proteomes" id="UP001305414"/>
    </source>
</evidence>
<dbReference type="EMBL" id="JAWHQM010000050">
    <property type="protein sequence ID" value="KAK5635244.1"/>
    <property type="molecule type" value="Genomic_DNA"/>
</dbReference>
<evidence type="ECO:0000256" key="1">
    <source>
        <dbReference type="SAM" id="MobiDB-lite"/>
    </source>
</evidence>
<evidence type="ECO:0000313" key="2">
    <source>
        <dbReference type="EMBL" id="KAK5635244.1"/>
    </source>
</evidence>
<name>A0AAN7UVT3_9PEZI</name>
<dbReference type="Proteomes" id="UP001305414">
    <property type="component" value="Unassembled WGS sequence"/>
</dbReference>
<comment type="caution">
    <text evidence="2">The sequence shown here is derived from an EMBL/GenBank/DDBJ whole genome shotgun (WGS) entry which is preliminary data.</text>
</comment>
<gene>
    <name evidence="2" type="ORF">RRF57_010956</name>
</gene>
<organism evidence="2 3">
    <name type="scientific">Xylaria bambusicola</name>
    <dbReference type="NCBI Taxonomy" id="326684"/>
    <lineage>
        <taxon>Eukaryota</taxon>
        <taxon>Fungi</taxon>
        <taxon>Dikarya</taxon>
        <taxon>Ascomycota</taxon>
        <taxon>Pezizomycotina</taxon>
        <taxon>Sordariomycetes</taxon>
        <taxon>Xylariomycetidae</taxon>
        <taxon>Xylariales</taxon>
        <taxon>Xylariaceae</taxon>
        <taxon>Xylaria</taxon>
    </lineage>
</organism>